<organism evidence="2 3">
    <name type="scientific">Burkholderia latens</name>
    <dbReference type="NCBI Taxonomy" id="488446"/>
    <lineage>
        <taxon>Bacteria</taxon>
        <taxon>Pseudomonadati</taxon>
        <taxon>Pseudomonadota</taxon>
        <taxon>Betaproteobacteria</taxon>
        <taxon>Burkholderiales</taxon>
        <taxon>Burkholderiaceae</taxon>
        <taxon>Burkholderia</taxon>
        <taxon>Burkholderia cepacia complex</taxon>
    </lineage>
</organism>
<feature type="region of interest" description="Disordered" evidence="1">
    <location>
        <begin position="44"/>
        <end position="74"/>
    </location>
</feature>
<sequence>MSRGARAPLTACGTQEPAFGPVFSWAARFAFLMDVYGFRCGAARRGSTAAEPSRSSLVGGMRRPSPARPNVASG</sequence>
<name>A0A6H9SIQ7_9BURK</name>
<reference evidence="2 3" key="1">
    <citation type="submission" date="2019-09" db="EMBL/GenBank/DDBJ databases">
        <title>Draft genome sequences of 48 bacterial type strains from the CCUG.</title>
        <authorList>
            <person name="Tunovic T."/>
            <person name="Pineiro-Iglesias B."/>
            <person name="Unosson C."/>
            <person name="Inganas E."/>
            <person name="Ohlen M."/>
            <person name="Cardew S."/>
            <person name="Jensie-Markopoulos S."/>
            <person name="Salva-Serra F."/>
            <person name="Jaen-Luchoro D."/>
            <person name="Karlsson R."/>
            <person name="Svensson-Stadler L."/>
            <person name="Chun J."/>
            <person name="Moore E."/>
        </authorList>
    </citation>
    <scope>NUCLEOTIDE SEQUENCE [LARGE SCALE GENOMIC DNA]</scope>
    <source>
        <strain evidence="2 3">CCUG 54555</strain>
    </source>
</reference>
<protein>
    <submittedName>
        <fullName evidence="2">Uncharacterized protein</fullName>
    </submittedName>
</protein>
<keyword evidence="3" id="KW-1185">Reference proteome</keyword>
<dbReference type="EMBL" id="VZOJ01000103">
    <property type="protein sequence ID" value="KAB0633948.1"/>
    <property type="molecule type" value="Genomic_DNA"/>
</dbReference>
<evidence type="ECO:0000313" key="3">
    <source>
        <dbReference type="Proteomes" id="UP000430232"/>
    </source>
</evidence>
<proteinExistence type="predicted"/>
<evidence type="ECO:0000256" key="1">
    <source>
        <dbReference type="SAM" id="MobiDB-lite"/>
    </source>
</evidence>
<dbReference type="Proteomes" id="UP000430232">
    <property type="component" value="Unassembled WGS sequence"/>
</dbReference>
<evidence type="ECO:0000313" key="2">
    <source>
        <dbReference type="EMBL" id="KAB0633948.1"/>
    </source>
</evidence>
<comment type="caution">
    <text evidence="2">The sequence shown here is derived from an EMBL/GenBank/DDBJ whole genome shotgun (WGS) entry which is preliminary data.</text>
</comment>
<accession>A0A6H9SIQ7</accession>
<gene>
    <name evidence="2" type="ORF">F7R21_26940</name>
</gene>
<dbReference type="AlphaFoldDB" id="A0A6H9SIQ7"/>